<dbReference type="EMBL" id="JEMT01029100">
    <property type="protein sequence ID" value="EXX53066.1"/>
    <property type="molecule type" value="Genomic_DNA"/>
</dbReference>
<name>A0A015K0X2_RHIIW</name>
<accession>A0A015K0X2</accession>
<proteinExistence type="predicted"/>
<comment type="caution">
    <text evidence="2">The sequence shown here is derived from an EMBL/GenBank/DDBJ whole genome shotgun (WGS) entry which is preliminary data.</text>
</comment>
<evidence type="ECO:0000313" key="3">
    <source>
        <dbReference type="Proteomes" id="UP000022910"/>
    </source>
</evidence>
<feature type="compositionally biased region" description="Acidic residues" evidence="1">
    <location>
        <begin position="39"/>
        <end position="49"/>
    </location>
</feature>
<reference evidence="2 3" key="1">
    <citation type="submission" date="2014-02" db="EMBL/GenBank/DDBJ databases">
        <title>Single nucleus genome sequencing reveals high similarity among nuclei of an endomycorrhizal fungus.</title>
        <authorList>
            <person name="Lin K."/>
            <person name="Geurts R."/>
            <person name="Zhang Z."/>
            <person name="Limpens E."/>
            <person name="Saunders D.G."/>
            <person name="Mu D."/>
            <person name="Pang E."/>
            <person name="Cao H."/>
            <person name="Cha H."/>
            <person name="Lin T."/>
            <person name="Zhou Q."/>
            <person name="Shang Y."/>
            <person name="Li Y."/>
            <person name="Ivanov S."/>
            <person name="Sharma T."/>
            <person name="Velzen R.V."/>
            <person name="Ruijter N.D."/>
            <person name="Aanen D.K."/>
            <person name="Win J."/>
            <person name="Kamoun S."/>
            <person name="Bisseling T."/>
            <person name="Huang S."/>
        </authorList>
    </citation>
    <scope>NUCLEOTIDE SEQUENCE [LARGE SCALE GENOMIC DNA]</scope>
    <source>
        <strain evidence="3">DAOM197198w</strain>
    </source>
</reference>
<gene>
    <name evidence="2" type="ORF">RirG_247390</name>
</gene>
<dbReference type="OrthoDB" id="2449528at2759"/>
<dbReference type="AlphaFoldDB" id="A0A015K0X2"/>
<protein>
    <submittedName>
        <fullName evidence="2">Uncharacterized protein</fullName>
    </submittedName>
</protein>
<feature type="compositionally biased region" description="Polar residues" evidence="1">
    <location>
        <begin position="1"/>
        <end position="31"/>
    </location>
</feature>
<feature type="region of interest" description="Disordered" evidence="1">
    <location>
        <begin position="1"/>
        <end position="105"/>
    </location>
</feature>
<evidence type="ECO:0000313" key="2">
    <source>
        <dbReference type="EMBL" id="EXX53066.1"/>
    </source>
</evidence>
<organism evidence="2 3">
    <name type="scientific">Rhizophagus irregularis (strain DAOM 197198w)</name>
    <name type="common">Glomus intraradices</name>
    <dbReference type="NCBI Taxonomy" id="1432141"/>
    <lineage>
        <taxon>Eukaryota</taxon>
        <taxon>Fungi</taxon>
        <taxon>Fungi incertae sedis</taxon>
        <taxon>Mucoromycota</taxon>
        <taxon>Glomeromycotina</taxon>
        <taxon>Glomeromycetes</taxon>
        <taxon>Glomerales</taxon>
        <taxon>Glomeraceae</taxon>
        <taxon>Rhizophagus</taxon>
    </lineage>
</organism>
<feature type="compositionally biased region" description="Polar residues" evidence="1">
    <location>
        <begin position="95"/>
        <end position="105"/>
    </location>
</feature>
<keyword evidence="3" id="KW-1185">Reference proteome</keyword>
<sequence length="268" mass="30332">MSGNQNKTNKNDESSSSEQQFGGTESTTNIQDKAWQDQQNEEGENEEAESIISHDTVLKNGEDSSFSQLSIADTSNNHIYDPRKDKKDKQKAKTGGSSNKWSTEPFSTYKPYSGIGLSSNPKSFVTIKPFQDSFSSPSIRTSTLKTSRQNDLLDFSSNNLQDDEEPEEQTPISEAEQNKIMLQFFQQAQKFYAKGVEPREFRLVDFPVFKGGNQDPVEWIEAFSKACIANRISEERAIVLVASYLKGTALTWYNRQNITFWENDNSPQ</sequence>
<feature type="region of interest" description="Disordered" evidence="1">
    <location>
        <begin position="152"/>
        <end position="172"/>
    </location>
</feature>
<evidence type="ECO:0000256" key="1">
    <source>
        <dbReference type="SAM" id="MobiDB-lite"/>
    </source>
</evidence>
<dbReference type="HOGENOM" id="CLU_1038801_0_0_1"/>
<dbReference type="Proteomes" id="UP000022910">
    <property type="component" value="Unassembled WGS sequence"/>
</dbReference>
<feature type="compositionally biased region" description="Polar residues" evidence="1">
    <location>
        <begin position="63"/>
        <end position="78"/>
    </location>
</feature>